<accession>A0ABX1VFZ5</accession>
<keyword evidence="2" id="KW-1185">Reference proteome</keyword>
<evidence type="ECO:0000313" key="2">
    <source>
        <dbReference type="Proteomes" id="UP000609651"/>
    </source>
</evidence>
<proteinExistence type="predicted"/>
<protein>
    <recommendedName>
        <fullName evidence="3">HD domain-containing protein</fullName>
    </recommendedName>
</protein>
<comment type="caution">
    <text evidence="1">The sequence shown here is derived from an EMBL/GenBank/DDBJ whole genome shotgun (WGS) entry which is preliminary data.</text>
</comment>
<dbReference type="EMBL" id="WTPX01000115">
    <property type="protein sequence ID" value="NNJ27025.1"/>
    <property type="molecule type" value="Genomic_DNA"/>
</dbReference>
<reference evidence="1 2" key="1">
    <citation type="journal article" date="2020" name="Syst. Appl. Microbiol.">
        <title>Alienimonas chondri sp. nov., a novel planctomycete isolated from the biofilm of the red alga Chondrus crispus.</title>
        <authorList>
            <person name="Vitorino I."/>
            <person name="Albuquerque L."/>
            <person name="Wiegand S."/>
            <person name="Kallscheuer N."/>
            <person name="da Costa M.S."/>
            <person name="Lobo-da-Cunha A."/>
            <person name="Jogler C."/>
            <person name="Lage O.M."/>
        </authorList>
    </citation>
    <scope>NUCLEOTIDE SEQUENCE [LARGE SCALE GENOMIC DNA]</scope>
    <source>
        <strain evidence="1 2">LzC2</strain>
    </source>
</reference>
<evidence type="ECO:0000313" key="1">
    <source>
        <dbReference type="EMBL" id="NNJ27025.1"/>
    </source>
</evidence>
<dbReference type="RefSeq" id="WP_171188636.1">
    <property type="nucleotide sequence ID" value="NZ_WTPX01000115.1"/>
</dbReference>
<organism evidence="1 2">
    <name type="scientific">Alienimonas chondri</name>
    <dbReference type="NCBI Taxonomy" id="2681879"/>
    <lineage>
        <taxon>Bacteria</taxon>
        <taxon>Pseudomonadati</taxon>
        <taxon>Planctomycetota</taxon>
        <taxon>Planctomycetia</taxon>
        <taxon>Planctomycetales</taxon>
        <taxon>Planctomycetaceae</taxon>
        <taxon>Alienimonas</taxon>
    </lineage>
</organism>
<dbReference type="Gene3D" id="1.10.3210.10">
    <property type="entry name" value="Hypothetical protein af1432"/>
    <property type="match status" value="1"/>
</dbReference>
<sequence length="166" mass="18507">MSFAHPSVNEELISDVLTHMLHEGSGIHGLWHWRRVERNGLFLAAREGGDAKVVALFALFHDSQRLNDSSDPEHGERGGRLAAEFHATGRLPITLEQLDTLIEACHRHTDVRHSPAPTIQCCWDADRLDLTRIGVRPDPAYLNTPTAKGIAESGDYSEVEAFLTHR</sequence>
<name>A0ABX1VFZ5_9PLAN</name>
<dbReference type="SUPFAM" id="SSF109604">
    <property type="entry name" value="HD-domain/PDEase-like"/>
    <property type="match status" value="1"/>
</dbReference>
<evidence type="ECO:0008006" key="3">
    <source>
        <dbReference type="Google" id="ProtNLM"/>
    </source>
</evidence>
<gene>
    <name evidence="1" type="ORF">LzC2_31220</name>
</gene>
<dbReference type="Proteomes" id="UP000609651">
    <property type="component" value="Unassembled WGS sequence"/>
</dbReference>